<gene>
    <name evidence="1" type="ORF">FHS59_004426</name>
</gene>
<organism evidence="1 2">
    <name type="scientific">Algoriphagus iocasae</name>
    <dbReference type="NCBI Taxonomy" id="1836499"/>
    <lineage>
        <taxon>Bacteria</taxon>
        <taxon>Pseudomonadati</taxon>
        <taxon>Bacteroidota</taxon>
        <taxon>Cytophagia</taxon>
        <taxon>Cytophagales</taxon>
        <taxon>Cyclobacteriaceae</taxon>
        <taxon>Algoriphagus</taxon>
    </lineage>
</organism>
<protein>
    <submittedName>
        <fullName evidence="1">Uncharacterized protein</fullName>
    </submittedName>
</protein>
<evidence type="ECO:0000313" key="2">
    <source>
        <dbReference type="Proteomes" id="UP000588604"/>
    </source>
</evidence>
<dbReference type="AlphaFoldDB" id="A0A841MT80"/>
<comment type="caution">
    <text evidence="1">The sequence shown here is derived from an EMBL/GenBank/DDBJ whole genome shotgun (WGS) entry which is preliminary data.</text>
</comment>
<reference evidence="1 2" key="1">
    <citation type="submission" date="2020-08" db="EMBL/GenBank/DDBJ databases">
        <title>Genomic Encyclopedia of Type Strains, Phase IV (KMG-IV): sequencing the most valuable type-strain genomes for metagenomic binning, comparative biology and taxonomic classification.</title>
        <authorList>
            <person name="Goeker M."/>
        </authorList>
    </citation>
    <scope>NUCLEOTIDE SEQUENCE [LARGE SCALE GENOMIC DNA]</scope>
    <source>
        <strain evidence="1 2">DSM 102044</strain>
    </source>
</reference>
<evidence type="ECO:0000313" key="1">
    <source>
        <dbReference type="EMBL" id="MBB6328767.1"/>
    </source>
</evidence>
<name>A0A841MT80_9BACT</name>
<dbReference type="Proteomes" id="UP000588604">
    <property type="component" value="Unassembled WGS sequence"/>
</dbReference>
<sequence length="81" mass="9203">MQVEKLEKTLPSVIEKLEKLKVGDSLAAELSWCWVSFKNDNNPVGVIEKSQKAISLFKEIRETNSRAVSKKLIEDLEKSLN</sequence>
<accession>A0A841MT80</accession>
<dbReference type="EMBL" id="JACIJO010000005">
    <property type="protein sequence ID" value="MBB6328767.1"/>
    <property type="molecule type" value="Genomic_DNA"/>
</dbReference>
<proteinExistence type="predicted"/>
<dbReference type="RefSeq" id="WP_184498183.1">
    <property type="nucleotide sequence ID" value="NZ_JACIJO010000005.1"/>
</dbReference>
<keyword evidence="2" id="KW-1185">Reference proteome</keyword>